<reference evidence="2" key="2">
    <citation type="submission" date="2023-04" db="EMBL/GenBank/DDBJ databases">
        <authorList>
            <person name="Bruccoleri R.E."/>
            <person name="Oakeley E.J."/>
            <person name="Faust A.-M."/>
            <person name="Dessus-Babus S."/>
            <person name="Altorfer M."/>
            <person name="Burckhardt D."/>
            <person name="Oertli M."/>
            <person name="Naumann U."/>
            <person name="Petersen F."/>
            <person name="Wong J."/>
        </authorList>
    </citation>
    <scope>NUCLEOTIDE SEQUENCE</scope>
    <source>
        <strain evidence="2">GSM-AAB239-AS_SAM_17_03QT</strain>
        <tissue evidence="2">Leaf</tissue>
    </source>
</reference>
<name>A0AAX6HIC3_IRIPA</name>
<comment type="caution">
    <text evidence="2">The sequence shown here is derived from an EMBL/GenBank/DDBJ whole genome shotgun (WGS) entry which is preliminary data.</text>
</comment>
<proteinExistence type="predicted"/>
<organism evidence="2 3">
    <name type="scientific">Iris pallida</name>
    <name type="common">Sweet iris</name>
    <dbReference type="NCBI Taxonomy" id="29817"/>
    <lineage>
        <taxon>Eukaryota</taxon>
        <taxon>Viridiplantae</taxon>
        <taxon>Streptophyta</taxon>
        <taxon>Embryophyta</taxon>
        <taxon>Tracheophyta</taxon>
        <taxon>Spermatophyta</taxon>
        <taxon>Magnoliopsida</taxon>
        <taxon>Liliopsida</taxon>
        <taxon>Asparagales</taxon>
        <taxon>Iridaceae</taxon>
        <taxon>Iridoideae</taxon>
        <taxon>Irideae</taxon>
        <taxon>Iris</taxon>
    </lineage>
</organism>
<sequence length="139" mass="14351">MAVVPADVPPPLAAGPPTAPSVQMRASEPLTAPVADPSPPGPRRPRGSGPLSAPPPSTPPGQAPSALAVASPPEHPLVPPPTSDSPPALPPLRVQTFPRSFLPSRLPLPRSRTPFPLPSSITLRLPPPRRQPSSRILPP</sequence>
<feature type="compositionally biased region" description="Pro residues" evidence="1">
    <location>
        <begin position="52"/>
        <end position="62"/>
    </location>
</feature>
<feature type="compositionally biased region" description="Pro residues" evidence="1">
    <location>
        <begin position="7"/>
        <end position="19"/>
    </location>
</feature>
<reference evidence="2" key="1">
    <citation type="journal article" date="2023" name="GigaByte">
        <title>Genome assembly of the bearded iris, Iris pallida Lam.</title>
        <authorList>
            <person name="Bruccoleri R.E."/>
            <person name="Oakeley E.J."/>
            <person name="Faust A.M.E."/>
            <person name="Altorfer M."/>
            <person name="Dessus-Babus S."/>
            <person name="Burckhardt D."/>
            <person name="Oertli M."/>
            <person name="Naumann U."/>
            <person name="Petersen F."/>
            <person name="Wong J."/>
        </authorList>
    </citation>
    <scope>NUCLEOTIDE SEQUENCE</scope>
    <source>
        <strain evidence="2">GSM-AAB239-AS_SAM_17_03QT</strain>
    </source>
</reference>
<feature type="region of interest" description="Disordered" evidence="1">
    <location>
        <begin position="1"/>
        <end position="139"/>
    </location>
</feature>
<accession>A0AAX6HIC3</accession>
<dbReference type="EMBL" id="JANAVB010009399">
    <property type="protein sequence ID" value="KAJ6840367.1"/>
    <property type="molecule type" value="Genomic_DNA"/>
</dbReference>
<evidence type="ECO:0000313" key="3">
    <source>
        <dbReference type="Proteomes" id="UP001140949"/>
    </source>
</evidence>
<evidence type="ECO:0000256" key="1">
    <source>
        <dbReference type="SAM" id="MobiDB-lite"/>
    </source>
</evidence>
<feature type="compositionally biased region" description="Pro residues" evidence="1">
    <location>
        <begin position="73"/>
        <end position="90"/>
    </location>
</feature>
<protein>
    <submittedName>
        <fullName evidence="2">Basic proline-rich protein-like</fullName>
    </submittedName>
</protein>
<gene>
    <name evidence="2" type="ORF">M6B38_310360</name>
</gene>
<evidence type="ECO:0000313" key="2">
    <source>
        <dbReference type="EMBL" id="KAJ6840367.1"/>
    </source>
</evidence>
<dbReference type="PRINTS" id="PR01217">
    <property type="entry name" value="PRICHEXTENSN"/>
</dbReference>
<keyword evidence="3" id="KW-1185">Reference proteome</keyword>
<feature type="compositionally biased region" description="Low complexity" evidence="1">
    <location>
        <begin position="97"/>
        <end position="124"/>
    </location>
</feature>
<dbReference type="Proteomes" id="UP001140949">
    <property type="component" value="Unassembled WGS sequence"/>
</dbReference>
<dbReference type="AlphaFoldDB" id="A0AAX6HIC3"/>